<feature type="region of interest" description="Disordered" evidence="1">
    <location>
        <begin position="126"/>
        <end position="170"/>
    </location>
</feature>
<dbReference type="InParanoid" id="A0A6I8U4W7"/>
<gene>
    <name evidence="2" type="primary">110676460</name>
</gene>
<reference evidence="2" key="2">
    <citation type="submission" date="2020-05" db="UniProtKB">
        <authorList>
            <consortium name="EnsemblMetazoa"/>
        </authorList>
    </citation>
    <scope>IDENTIFICATION</scope>
    <source>
        <strain evidence="2">LVP_AGWG</strain>
    </source>
</reference>
<dbReference type="AlphaFoldDB" id="A0A6I8U4W7"/>
<evidence type="ECO:0000313" key="3">
    <source>
        <dbReference type="Proteomes" id="UP000008820"/>
    </source>
</evidence>
<dbReference type="Proteomes" id="UP000008820">
    <property type="component" value="Chromosome 2"/>
</dbReference>
<feature type="region of interest" description="Disordered" evidence="1">
    <location>
        <begin position="79"/>
        <end position="108"/>
    </location>
</feature>
<feature type="compositionally biased region" description="Basic and acidic residues" evidence="1">
    <location>
        <begin position="158"/>
        <end position="170"/>
    </location>
</feature>
<protein>
    <submittedName>
        <fullName evidence="2">Uncharacterized protein</fullName>
    </submittedName>
</protein>
<organism evidence="2 3">
    <name type="scientific">Aedes aegypti</name>
    <name type="common">Yellowfever mosquito</name>
    <name type="synonym">Culex aegypti</name>
    <dbReference type="NCBI Taxonomy" id="7159"/>
    <lineage>
        <taxon>Eukaryota</taxon>
        <taxon>Metazoa</taxon>
        <taxon>Ecdysozoa</taxon>
        <taxon>Arthropoda</taxon>
        <taxon>Hexapoda</taxon>
        <taxon>Insecta</taxon>
        <taxon>Pterygota</taxon>
        <taxon>Neoptera</taxon>
        <taxon>Endopterygota</taxon>
        <taxon>Diptera</taxon>
        <taxon>Nematocera</taxon>
        <taxon>Culicoidea</taxon>
        <taxon>Culicidae</taxon>
        <taxon>Culicinae</taxon>
        <taxon>Aedini</taxon>
        <taxon>Aedes</taxon>
        <taxon>Stegomyia</taxon>
    </lineage>
</organism>
<reference evidence="2 3" key="1">
    <citation type="submission" date="2017-06" db="EMBL/GenBank/DDBJ databases">
        <title>Aedes aegypti genome working group (AGWG) sequencing and assembly.</title>
        <authorList>
            <consortium name="Aedes aegypti Genome Working Group (AGWG)"/>
            <person name="Matthews B.J."/>
        </authorList>
    </citation>
    <scope>NUCLEOTIDE SEQUENCE [LARGE SCALE GENOMIC DNA]</scope>
    <source>
        <strain evidence="2 3">LVP_AGWG</strain>
    </source>
</reference>
<evidence type="ECO:0000256" key="1">
    <source>
        <dbReference type="SAM" id="MobiDB-lite"/>
    </source>
</evidence>
<name>A0A6I8U4W7_AEDAE</name>
<feature type="compositionally biased region" description="Basic and acidic residues" evidence="1">
    <location>
        <begin position="79"/>
        <end position="101"/>
    </location>
</feature>
<dbReference type="OrthoDB" id="7767786at2759"/>
<evidence type="ECO:0000313" key="2">
    <source>
        <dbReference type="EnsemblMetazoa" id="AAEL024820-PA"/>
    </source>
</evidence>
<feature type="compositionally biased region" description="Polar residues" evidence="1">
    <location>
        <begin position="129"/>
        <end position="139"/>
    </location>
</feature>
<proteinExistence type="predicted"/>
<keyword evidence="3" id="KW-1185">Reference proteome</keyword>
<dbReference type="EnsemblMetazoa" id="AAEL024820-RA">
    <property type="protein sequence ID" value="AAEL024820-PA"/>
    <property type="gene ID" value="AAEL024820"/>
</dbReference>
<sequence length="182" mass="21032">MASNILDDLDIPRDLLEVFEQYDISVFELLTISVDELQQHLQPTSVSWCYDNLFSRIDSWRKRNKTQILNLLLNKKTLQEPSDKDPSHSSTVKSEHEETKSSNEVTLCQESQPEVLEEISAESIEGEQTLLSAEESQLSADLPEKVIEQSTSGQIPQPREERRSVSENRLKNSRQLWYRKTI</sequence>
<accession>A0A6I8U4W7</accession>